<dbReference type="Pfam" id="PF00069">
    <property type="entry name" value="Pkinase"/>
    <property type="match status" value="1"/>
</dbReference>
<dbReference type="EMBL" id="CDMZ01001513">
    <property type="protein sequence ID" value="CEM33709.1"/>
    <property type="molecule type" value="Genomic_DNA"/>
</dbReference>
<evidence type="ECO:0000256" key="6">
    <source>
        <dbReference type="ARBA" id="ARBA00041902"/>
    </source>
</evidence>
<feature type="compositionally biased region" description="Low complexity" evidence="8">
    <location>
        <begin position="358"/>
        <end position="372"/>
    </location>
</feature>
<evidence type="ECO:0000256" key="2">
    <source>
        <dbReference type="ARBA" id="ARBA00022741"/>
    </source>
</evidence>
<dbReference type="SUPFAM" id="SSF56112">
    <property type="entry name" value="Protein kinase-like (PK-like)"/>
    <property type="match status" value="1"/>
</dbReference>
<dbReference type="InterPro" id="IPR000719">
    <property type="entry name" value="Prot_kinase_dom"/>
</dbReference>
<dbReference type="CDD" id="cd00180">
    <property type="entry name" value="PKc"/>
    <property type="match status" value="1"/>
</dbReference>
<name>A0A0G4GTA3_9ALVE</name>
<feature type="compositionally biased region" description="Basic residues" evidence="8">
    <location>
        <begin position="1056"/>
        <end position="1065"/>
    </location>
</feature>
<dbReference type="InterPro" id="IPR008271">
    <property type="entry name" value="Ser/Thr_kinase_AS"/>
</dbReference>
<evidence type="ECO:0000256" key="8">
    <source>
        <dbReference type="SAM" id="MobiDB-lite"/>
    </source>
</evidence>
<accession>A0A0G4GTA3</accession>
<feature type="compositionally biased region" description="Low complexity" evidence="8">
    <location>
        <begin position="140"/>
        <end position="153"/>
    </location>
</feature>
<keyword evidence="3" id="KW-0067">ATP-binding</keyword>
<feature type="compositionally biased region" description="Basic and acidic residues" evidence="8">
    <location>
        <begin position="623"/>
        <end position="633"/>
    </location>
</feature>
<feature type="compositionally biased region" description="Low complexity" evidence="8">
    <location>
        <begin position="1072"/>
        <end position="1081"/>
    </location>
</feature>
<dbReference type="GO" id="GO:0005634">
    <property type="term" value="C:nucleus"/>
    <property type="evidence" value="ECO:0007669"/>
    <property type="project" value="TreeGrafter"/>
</dbReference>
<comment type="similarity">
    <text evidence="1">Belongs to the protein kinase superfamily. CMGC Ser/Thr protein kinase family. CDC2/CDKX subfamily.</text>
</comment>
<dbReference type="PROSITE" id="PS00108">
    <property type="entry name" value="PROTEIN_KINASE_ST"/>
    <property type="match status" value="1"/>
</dbReference>
<dbReference type="PROSITE" id="PS50011">
    <property type="entry name" value="PROTEIN_KINASE_DOM"/>
    <property type="match status" value="1"/>
</dbReference>
<dbReference type="SMART" id="SM00220">
    <property type="entry name" value="S_TKc"/>
    <property type="match status" value="1"/>
</dbReference>
<evidence type="ECO:0000259" key="9">
    <source>
        <dbReference type="PROSITE" id="PS50011"/>
    </source>
</evidence>
<feature type="compositionally biased region" description="Basic residues" evidence="8">
    <location>
        <begin position="154"/>
        <end position="164"/>
    </location>
</feature>
<dbReference type="AlphaFoldDB" id="A0A0G4GTA3"/>
<reference evidence="10" key="1">
    <citation type="submission" date="2014-11" db="EMBL/GenBank/DDBJ databases">
        <authorList>
            <person name="Otto D Thomas"/>
            <person name="Naeem Raeece"/>
        </authorList>
    </citation>
    <scope>NUCLEOTIDE SEQUENCE</scope>
</reference>
<protein>
    <recommendedName>
        <fullName evidence="5">Cyclin-dependent kinase 2 homolog</fullName>
    </recommendedName>
    <alternativeName>
        <fullName evidence="6">Cell division control protein 2 homolog</fullName>
    </alternativeName>
    <alternativeName>
        <fullName evidence="7">cdc2-related kinase 2</fullName>
    </alternativeName>
</protein>
<evidence type="ECO:0000256" key="7">
    <source>
        <dbReference type="ARBA" id="ARBA00042858"/>
    </source>
</evidence>
<feature type="compositionally biased region" description="Low complexity" evidence="8">
    <location>
        <begin position="1002"/>
        <end position="1011"/>
    </location>
</feature>
<evidence type="ECO:0000256" key="1">
    <source>
        <dbReference type="ARBA" id="ARBA00006485"/>
    </source>
</evidence>
<feature type="region of interest" description="Disordered" evidence="8">
    <location>
        <begin position="131"/>
        <end position="192"/>
    </location>
</feature>
<feature type="compositionally biased region" description="Gly residues" evidence="8">
    <location>
        <begin position="775"/>
        <end position="792"/>
    </location>
</feature>
<dbReference type="Gene3D" id="1.10.510.10">
    <property type="entry name" value="Transferase(Phosphotransferase) domain 1"/>
    <property type="match status" value="1"/>
</dbReference>
<feature type="domain" description="Protein kinase" evidence="9">
    <location>
        <begin position="34"/>
        <end position="410"/>
    </location>
</feature>
<evidence type="ECO:0000256" key="3">
    <source>
        <dbReference type="ARBA" id="ARBA00022840"/>
    </source>
</evidence>
<sequence>MSAETHFSPDLKVYGLPTNLRICKKYEVVFPDPVIAKRVERNSVIASLIRLREKDTGRPVVVKVLRFGEKDVDLVAREAAILTSPRAVHPNIIFCERCDAGGLPPRQASHIYLYLEYLPHTLRELLDLPPVDEIQGQPDSSHTASSSSSSAAAGRKKEKSRKGTKQKERQSESNSSASPNFPPPGPFPLSDQDKKHVAVQLLSALRHLHKEYVIHRDLKPENVLVGRDPASGRVIAKLIDFGLARDLVGNEGNDSAHYTLDNGTLHFCPREQLLLLQCTKLQRKFVREEQDAEAYGKLLLEMFATQRAFVNVEGGTEKENGSSQGGGHKAKTKKKKQDGPSSSSSTQVDITFHDRSCPSDSISSSSSSSSPPKYASVFAVEGLEGVLPSERKAERWPKFPKVQRSKTKFLDAIVTDLILLGAPPQQEVQSLVRDAIGALRWTGAEGEFGTRKEETYADALALPSFVQGWVDRLGLGGRGLGESLPLLGIDADSEVGKVLTATLSFHGPKRRNSLLSAEALVALDCAKGGEGFWQVPESMLTPIGGPGKGAITRRSSRVSLCVDEMESGPGGLFDANADLVRAVREIRNEDREVVVALFEDMFSMSSSSVAPSVCQTERGTQATREERETETAEKERWYLERRNPFHSLTAVPSSQPQAQQQTTAVRVRSNEFESVTLTSKGKGKGSRSLAATVAAKEAENGLSQALFESSVGNGKNARKKGEKGFAREAAAVLGKGGNGKGKMVQGCVAKEKQRAGRAGRDETITEQAVFLPRGGVKGKGGGKGRGGGGAAVGGRKKGRAVVSSAIEREEEEQLGASLLSGPFSKVSSLPKGKGRKRQVEQVQEEKDDDWDDAFASLPTAILSPEGGSSPERGQEADCTSFDGLSGWPLPDQPSAASGGGGRKKAKRQVAISKQDQDNFAEVGLYSSGGNEVGFKRGKSTGKKRIEKEGKGAGGQLKSSNLKLQKAAGVASKKTVKPSAGGQKGLAAQWGRGRGKGEGTVGGVVPSSSAVAVKKKNAKGTQVGGKADSSGGREILRHASAGQKGEGGSAASDKEASRRKRSAPKTKKGDGSAADAAACIIQ</sequence>
<organism evidence="10">
    <name type="scientific">Chromera velia CCMP2878</name>
    <dbReference type="NCBI Taxonomy" id="1169474"/>
    <lineage>
        <taxon>Eukaryota</taxon>
        <taxon>Sar</taxon>
        <taxon>Alveolata</taxon>
        <taxon>Colpodellida</taxon>
        <taxon>Chromeraceae</taxon>
        <taxon>Chromera</taxon>
    </lineage>
</organism>
<evidence type="ECO:0000313" key="10">
    <source>
        <dbReference type="EMBL" id="CEM33709.1"/>
    </source>
</evidence>
<evidence type="ECO:0000256" key="5">
    <source>
        <dbReference type="ARBA" id="ARBA00039612"/>
    </source>
</evidence>
<dbReference type="VEuPathDB" id="CryptoDB:Cvel_5154"/>
<feature type="region of interest" description="Disordered" evidence="8">
    <location>
        <begin position="612"/>
        <end position="633"/>
    </location>
</feature>
<comment type="subunit">
    <text evidence="4">May form a complex composed of at least the catalytic subunit CRK2 and a cyclin.</text>
</comment>
<gene>
    <name evidence="10" type="ORF">Cvel_5154</name>
</gene>
<evidence type="ECO:0000256" key="4">
    <source>
        <dbReference type="ARBA" id="ARBA00038543"/>
    </source>
</evidence>
<dbReference type="PANTHER" id="PTHR24056">
    <property type="entry name" value="CELL DIVISION PROTEIN KINASE"/>
    <property type="match status" value="1"/>
</dbReference>
<dbReference type="GO" id="GO:0004674">
    <property type="term" value="F:protein serine/threonine kinase activity"/>
    <property type="evidence" value="ECO:0007669"/>
    <property type="project" value="TreeGrafter"/>
</dbReference>
<dbReference type="GO" id="GO:0005524">
    <property type="term" value="F:ATP binding"/>
    <property type="evidence" value="ECO:0007669"/>
    <property type="project" value="UniProtKB-KW"/>
</dbReference>
<proteinExistence type="inferred from homology"/>
<dbReference type="InterPro" id="IPR011009">
    <property type="entry name" value="Kinase-like_dom_sf"/>
</dbReference>
<keyword evidence="2" id="KW-0547">Nucleotide-binding</keyword>
<feature type="region of interest" description="Disordered" evidence="8">
    <location>
        <begin position="773"/>
        <end position="1081"/>
    </location>
</feature>
<dbReference type="InterPro" id="IPR050108">
    <property type="entry name" value="CDK"/>
</dbReference>
<feature type="region of interest" description="Disordered" evidence="8">
    <location>
        <begin position="315"/>
        <end position="372"/>
    </location>
</feature>
<feature type="compositionally biased region" description="Polar residues" evidence="8">
    <location>
        <begin position="339"/>
        <end position="349"/>
    </location>
</feature>